<dbReference type="OMA" id="LWRYGRC"/>
<dbReference type="Gene3D" id="1.20.140.150">
    <property type="match status" value="1"/>
</dbReference>
<keyword evidence="1" id="KW-0472">Membrane</keyword>
<keyword evidence="3" id="KW-1185">Reference proteome</keyword>
<feature type="transmembrane region" description="Helical" evidence="1">
    <location>
        <begin position="143"/>
        <end position="168"/>
    </location>
</feature>
<organism evidence="2 3">
    <name type="scientific">Pomacea canaliculata</name>
    <name type="common">Golden apple snail</name>
    <dbReference type="NCBI Taxonomy" id="400727"/>
    <lineage>
        <taxon>Eukaryota</taxon>
        <taxon>Metazoa</taxon>
        <taxon>Spiralia</taxon>
        <taxon>Lophotrochozoa</taxon>
        <taxon>Mollusca</taxon>
        <taxon>Gastropoda</taxon>
        <taxon>Caenogastropoda</taxon>
        <taxon>Architaenioglossa</taxon>
        <taxon>Ampullarioidea</taxon>
        <taxon>Ampullariidae</taxon>
        <taxon>Pomacea</taxon>
    </lineage>
</organism>
<proteinExistence type="predicted"/>
<feature type="transmembrane region" description="Helical" evidence="1">
    <location>
        <begin position="114"/>
        <end position="137"/>
    </location>
</feature>
<feature type="transmembrane region" description="Helical" evidence="1">
    <location>
        <begin position="83"/>
        <end position="107"/>
    </location>
</feature>
<keyword evidence="1" id="KW-1133">Transmembrane helix</keyword>
<dbReference type="AlphaFoldDB" id="A0A2T7NYR0"/>
<evidence type="ECO:0000313" key="2">
    <source>
        <dbReference type="EMBL" id="PVD26296.1"/>
    </source>
</evidence>
<dbReference type="OrthoDB" id="6094519at2759"/>
<gene>
    <name evidence="2" type="ORF">C0Q70_13967</name>
</gene>
<accession>A0A2T7NYR0</accession>
<reference evidence="2 3" key="1">
    <citation type="submission" date="2018-04" db="EMBL/GenBank/DDBJ databases">
        <title>The genome of golden apple snail Pomacea canaliculata provides insight into stress tolerance and invasive adaptation.</title>
        <authorList>
            <person name="Liu C."/>
            <person name="Liu B."/>
            <person name="Ren Y."/>
            <person name="Zhang Y."/>
            <person name="Wang H."/>
            <person name="Li S."/>
            <person name="Jiang F."/>
            <person name="Yin L."/>
            <person name="Zhang G."/>
            <person name="Qian W."/>
            <person name="Fan W."/>
        </authorList>
    </citation>
    <scope>NUCLEOTIDE SEQUENCE [LARGE SCALE GENOMIC DNA]</scope>
    <source>
        <strain evidence="2">SZHN2017</strain>
        <tissue evidence="2">Muscle</tissue>
    </source>
</reference>
<evidence type="ECO:0000313" key="3">
    <source>
        <dbReference type="Proteomes" id="UP000245119"/>
    </source>
</evidence>
<protein>
    <submittedName>
        <fullName evidence="2">Uncharacterized protein</fullName>
    </submittedName>
</protein>
<comment type="caution">
    <text evidence="2">The sequence shown here is derived from an EMBL/GenBank/DDBJ whole genome shotgun (WGS) entry which is preliminary data.</text>
</comment>
<name>A0A2T7NYR0_POMCA</name>
<evidence type="ECO:0000256" key="1">
    <source>
        <dbReference type="SAM" id="Phobius"/>
    </source>
</evidence>
<dbReference type="EMBL" id="PZQS01000008">
    <property type="protein sequence ID" value="PVD26296.1"/>
    <property type="molecule type" value="Genomic_DNA"/>
</dbReference>
<keyword evidence="1" id="KW-0812">Transmembrane</keyword>
<feature type="transmembrane region" description="Helical" evidence="1">
    <location>
        <begin position="12"/>
        <end position="35"/>
    </location>
</feature>
<dbReference type="Proteomes" id="UP000245119">
    <property type="component" value="Linkage Group LG8"/>
</dbReference>
<sequence length="241" mass="26777">MASVFGPAATPFLGCIALLAAEILTIIAFASPYWASDESKSFGLWRKAQCAQKEVLYRQDCLRWDFPWYGAAWQDAVRAMECLAIIFFAIPLIILPVYIYVALGLYYRCLMGCMAVSVLLASVCNIIGVIIYGVHIGSNETWRIGWCLIVCIIGGAFGLISFIIFLIATINKPNYTPEQYLLSGSGFFVDPDRNRLYVVQTEEPVKAYSIYDGASQIQTHPSPTFGTFYEAQINPALESDD</sequence>